<evidence type="ECO:0000313" key="3">
    <source>
        <dbReference type="EMBL" id="KAK3342160.1"/>
    </source>
</evidence>
<evidence type="ECO:0000256" key="2">
    <source>
        <dbReference type="ARBA" id="ARBA00023043"/>
    </source>
</evidence>
<reference evidence="3" key="2">
    <citation type="submission" date="2023-06" db="EMBL/GenBank/DDBJ databases">
        <authorList>
            <consortium name="Lawrence Berkeley National Laboratory"/>
            <person name="Haridas S."/>
            <person name="Hensen N."/>
            <person name="Bonometti L."/>
            <person name="Westerberg I."/>
            <person name="Brannstrom I.O."/>
            <person name="Guillou S."/>
            <person name="Cros-Aarteil S."/>
            <person name="Calhoun S."/>
            <person name="Kuo A."/>
            <person name="Mondo S."/>
            <person name="Pangilinan J."/>
            <person name="Riley R."/>
            <person name="Labutti K."/>
            <person name="Andreopoulos B."/>
            <person name="Lipzen A."/>
            <person name="Chen C."/>
            <person name="Yanf M."/>
            <person name="Daum C."/>
            <person name="Ng V."/>
            <person name="Clum A."/>
            <person name="Steindorff A."/>
            <person name="Ohm R."/>
            <person name="Martin F."/>
            <person name="Silar P."/>
            <person name="Natvig D."/>
            <person name="Lalanne C."/>
            <person name="Gautier V."/>
            <person name="Ament-Velasquez S.L."/>
            <person name="Kruys A."/>
            <person name="Hutchinson M.I."/>
            <person name="Powell A.J."/>
            <person name="Barry K."/>
            <person name="Miller A.N."/>
            <person name="Grigoriev I.V."/>
            <person name="Debuchy R."/>
            <person name="Gladieux P."/>
            <person name="Thoren M.H."/>
            <person name="Johannesson H."/>
        </authorList>
    </citation>
    <scope>NUCLEOTIDE SEQUENCE</scope>
    <source>
        <strain evidence="3">CBS 955.72</strain>
    </source>
</reference>
<reference evidence="3" key="1">
    <citation type="journal article" date="2023" name="Mol. Phylogenet. Evol.">
        <title>Genome-scale phylogeny and comparative genomics of the fungal order Sordariales.</title>
        <authorList>
            <person name="Hensen N."/>
            <person name="Bonometti L."/>
            <person name="Westerberg I."/>
            <person name="Brannstrom I.O."/>
            <person name="Guillou S."/>
            <person name="Cros-Aarteil S."/>
            <person name="Calhoun S."/>
            <person name="Haridas S."/>
            <person name="Kuo A."/>
            <person name="Mondo S."/>
            <person name="Pangilinan J."/>
            <person name="Riley R."/>
            <person name="LaButti K."/>
            <person name="Andreopoulos B."/>
            <person name="Lipzen A."/>
            <person name="Chen C."/>
            <person name="Yan M."/>
            <person name="Daum C."/>
            <person name="Ng V."/>
            <person name="Clum A."/>
            <person name="Steindorff A."/>
            <person name="Ohm R.A."/>
            <person name="Martin F."/>
            <person name="Silar P."/>
            <person name="Natvig D.O."/>
            <person name="Lalanne C."/>
            <person name="Gautier V."/>
            <person name="Ament-Velasquez S.L."/>
            <person name="Kruys A."/>
            <person name="Hutchinson M.I."/>
            <person name="Powell A.J."/>
            <person name="Barry K."/>
            <person name="Miller A.N."/>
            <person name="Grigoriev I.V."/>
            <person name="Debuchy R."/>
            <person name="Gladieux P."/>
            <person name="Hiltunen Thoren M."/>
            <person name="Johannesson H."/>
        </authorList>
    </citation>
    <scope>NUCLEOTIDE SEQUENCE</scope>
    <source>
        <strain evidence="3">CBS 955.72</strain>
    </source>
</reference>
<dbReference type="PANTHER" id="PTHR24198">
    <property type="entry name" value="ANKYRIN REPEAT AND PROTEIN KINASE DOMAIN-CONTAINING PROTEIN"/>
    <property type="match status" value="1"/>
</dbReference>
<proteinExistence type="predicted"/>
<keyword evidence="4" id="KW-1185">Reference proteome</keyword>
<dbReference type="PANTHER" id="PTHR24198:SF165">
    <property type="entry name" value="ANKYRIN REPEAT-CONTAINING PROTEIN-RELATED"/>
    <property type="match status" value="1"/>
</dbReference>
<gene>
    <name evidence="3" type="ORF">B0T25DRAFT_560088</name>
</gene>
<dbReference type="EMBL" id="JAUIQD010000008">
    <property type="protein sequence ID" value="KAK3342160.1"/>
    <property type="molecule type" value="Genomic_DNA"/>
</dbReference>
<dbReference type="InterPro" id="IPR002110">
    <property type="entry name" value="Ankyrin_rpt"/>
</dbReference>
<dbReference type="AlphaFoldDB" id="A0AAJ0M8U4"/>
<evidence type="ECO:0000313" key="4">
    <source>
        <dbReference type="Proteomes" id="UP001275084"/>
    </source>
</evidence>
<organism evidence="3 4">
    <name type="scientific">Lasiosphaeria hispida</name>
    <dbReference type="NCBI Taxonomy" id="260671"/>
    <lineage>
        <taxon>Eukaryota</taxon>
        <taxon>Fungi</taxon>
        <taxon>Dikarya</taxon>
        <taxon>Ascomycota</taxon>
        <taxon>Pezizomycotina</taxon>
        <taxon>Sordariomycetes</taxon>
        <taxon>Sordariomycetidae</taxon>
        <taxon>Sordariales</taxon>
        <taxon>Lasiosphaeriaceae</taxon>
        <taxon>Lasiosphaeria</taxon>
    </lineage>
</organism>
<accession>A0AAJ0M8U4</accession>
<keyword evidence="2" id="KW-0040">ANK repeat</keyword>
<comment type="caution">
    <text evidence="3">The sequence shown here is derived from an EMBL/GenBank/DDBJ whole genome shotgun (WGS) entry which is preliminary data.</text>
</comment>
<dbReference type="InterPro" id="IPR036770">
    <property type="entry name" value="Ankyrin_rpt-contain_sf"/>
</dbReference>
<dbReference type="SUPFAM" id="SSF48403">
    <property type="entry name" value="Ankyrin repeat"/>
    <property type="match status" value="1"/>
</dbReference>
<name>A0AAJ0M8U4_9PEZI</name>
<dbReference type="Pfam" id="PF12796">
    <property type="entry name" value="Ank_2"/>
    <property type="match status" value="1"/>
</dbReference>
<evidence type="ECO:0000256" key="1">
    <source>
        <dbReference type="ARBA" id="ARBA00022737"/>
    </source>
</evidence>
<dbReference type="SMART" id="SM00248">
    <property type="entry name" value="ANK"/>
    <property type="match status" value="4"/>
</dbReference>
<dbReference type="Proteomes" id="UP001275084">
    <property type="component" value="Unassembled WGS sequence"/>
</dbReference>
<protein>
    <submittedName>
        <fullName evidence="3">Ankyrin repeat-containing domain protein</fullName>
    </submittedName>
</protein>
<sequence length="531" mass="58569">MESRPSRLSLQSVSTLRWSAKSSQSTLTANSLPNETARDKPGYFPECVYAAFGASPETLSSKGISPDYSLQWDELFRHLTRHLLSSHVSVLTYRDQGIAVIEGKGRIVGLIASVSHNINKEEVVGVAWKSSRGVPGQASKWTTPVSDNSVRTGDMVFVLDRSPALMIVRIRKDHVRLIRVVVSPPGVGAGAMQALEGPLYELLITWGCPSLFCNTENEVEEEWFDGIQILDADGTGQKADLAREHRLFNMGLLLRDAQESGAAEERFREVVCPYGNGLEDSGEWKAHSPWHKHWRKRKSHASVLVSLLLKHGDGPPALRYAAKHGLEMVAKLLLGSGNKCSDGGKAKTLFALAAKRGHWATARSILDAVSEGFQTSQEASAGRDKGVEPENGSRGLVTTTLARGWACRDTTSPDGLTPLMCAVIGNDRQAIELLLDIGSVDLDARDMDGRTALIWAIRMRNMTAVDLLLETGRVSPGTRDNLGLTPFMWASVYRDDSCAQRLLDETNRVWWRRRPKAEPTYRDVYEYALFS</sequence>
<keyword evidence="1" id="KW-0677">Repeat</keyword>
<dbReference type="Gene3D" id="1.25.40.20">
    <property type="entry name" value="Ankyrin repeat-containing domain"/>
    <property type="match status" value="1"/>
</dbReference>